<protein>
    <recommendedName>
        <fullName evidence="8">RNA-dependent RNA polymerase</fullName>
        <ecNumber evidence="8">2.7.7.48</ecNumber>
    </recommendedName>
</protein>
<feature type="domain" description="RDR1/2-like PH-like" evidence="10">
    <location>
        <begin position="102"/>
        <end position="242"/>
    </location>
</feature>
<evidence type="ECO:0000259" key="10">
    <source>
        <dbReference type="Pfam" id="PF24823"/>
    </source>
</evidence>
<reference evidence="14 15" key="1">
    <citation type="submission" date="2019-09" db="EMBL/GenBank/DDBJ databases">
        <title>A chromosome-level genome assembly of the Chinese tupelo Nyssa sinensis.</title>
        <authorList>
            <person name="Yang X."/>
            <person name="Kang M."/>
            <person name="Yang Y."/>
            <person name="Xiong H."/>
            <person name="Wang M."/>
            <person name="Zhang Z."/>
            <person name="Wang Z."/>
            <person name="Wu H."/>
            <person name="Ma T."/>
            <person name="Liu J."/>
            <person name="Xi Z."/>
        </authorList>
    </citation>
    <scope>NUCLEOTIDE SEQUENCE [LARGE SCALE GENOMIC DNA]</scope>
    <source>
        <strain evidence="14">J267</strain>
        <tissue evidence="14">Leaf</tissue>
    </source>
</reference>
<dbReference type="OrthoDB" id="6513042at2759"/>
<dbReference type="InterPro" id="IPR057590">
    <property type="entry name" value="PH_RDR1/2-like"/>
</dbReference>
<sequence>MGKTIQVYGFSDLLNAETVRRFLEKYVEKGSVDVIEVKQHNKGRSSANVQFTTTKEAEHIISLANKKRLWYGNSYLKAWAMDSDMMMTNPKTFVHNMEGLTLHFGCQISREKFSVLWTRANVGVKFGFGRKMYFFLSYRSIDYKFELSYENTWQVELYSPNGQTVKFLLIQLLGAPRIYEKVKDSFSFLKETYDEQWFRTIDFTPSCCIGQSSGLCLELPCGVSLPDFGENFSYYKENKSQFILENGRTFSHNLDLVPIMGPPRGCESPYKILFKICSMVQQGILPGPTLDINFFRLVDPRRRNTLWIEHALEKLHSLKHCCYDPVGWLNEQYGKYLTSRELPKPPAITLDAGLVSVRRLQITPCKVFFYGPEINMSNRVLRNYPNEIENFLRVSFIDEEFDKLHSSDLFPRKASAHEKIKTGIYNRILSTLKNGIVIGNKKFDFLAFSNSQLRENSLWMFASRTGLTAADIRKWMGDFSRIKNVAKYAARLGQSFGSSRETLNVARHEIEIIPDVEVESREKKYVFSDGIGKISADFAWRVATKCGLKNYTPSAFQIRYGGYKGVVAIDPMSSMKLSLRMSMSKYESDNTTLDVLAWSKYQPCFLNRQLITLLSTLGVKDHVFEKKQKEEVDQLDAILTDPLQASKALGLMSLGECANILKEMLMCGYKPDAEPFLSMMLQTFRASKLQELRTRTRIFVPSGRSMMGCLDETKTLKYGQVFVQYFGAGHRQFYDDRPHLMFRDGGLDQRNSIVEGDVVVAKNPCLHPGDVRVLTAVNVSTLHHMVDCIVFPQKGTRPHPDECSGSDLDGDIYFVCWDPDLIPPQQLQPTDYTPAPSVVLDHDVTIEEVQAYFTNFILNDSLGIIANAHTVFADREPYKALGNPCTELAKLFSVAVDFPKTGVPAEIPSRLRVKEYPDFMEKPDKTTYESQNVIGKLFRQVKDIAQNKCSIKSFTMAVARQSYDPDMEVDGFKDYINDAFNYKSDYDYKLGNLMDYYGIKTEAEILTGGILKTSKSFDRRRDAEAVGLAVKSLRKEARTWFNKKGSGLHDDDLYAKASAWCCHQFFHMDPTSTGLLRGPCIRFAGEYWTVMVVLSNPHSMLVTLAVELSVLSGKITRTGWVRQFMCMDFLIPCLQKQLSDF</sequence>
<comment type="similarity">
    <text evidence="1 8">Belongs to the RdRP family.</text>
</comment>
<feature type="domain" description="RDRP C-terminal head" evidence="13">
    <location>
        <begin position="962"/>
        <end position="1060"/>
    </location>
</feature>
<dbReference type="PANTHER" id="PTHR23079:SF1">
    <property type="entry name" value="RNA-DEPENDENT RNA POLYMERASE 1"/>
    <property type="match status" value="1"/>
</dbReference>
<evidence type="ECO:0000256" key="3">
    <source>
        <dbReference type="ARBA" id="ARBA00022679"/>
    </source>
</evidence>
<dbReference type="Pfam" id="PF24823">
    <property type="entry name" value="PH_RDR2"/>
    <property type="match status" value="1"/>
</dbReference>
<dbReference type="EC" id="2.7.7.48" evidence="8"/>
<keyword evidence="4 8" id="KW-0548">Nucleotidyltransferase</keyword>
<gene>
    <name evidence="14" type="ORF">F0562_034126</name>
</gene>
<dbReference type="GO" id="GO:0003968">
    <property type="term" value="F:RNA-directed RNA polymerase activity"/>
    <property type="evidence" value="ECO:0007669"/>
    <property type="project" value="UniProtKB-KW"/>
</dbReference>
<dbReference type="InterPro" id="IPR007855">
    <property type="entry name" value="RDRP"/>
</dbReference>
<feature type="domain" description="RDRP core" evidence="9">
    <location>
        <begin position="362"/>
        <end position="941"/>
    </location>
</feature>
<dbReference type="Pfam" id="PF26253">
    <property type="entry name" value="RdRP_head"/>
    <property type="match status" value="1"/>
</dbReference>
<dbReference type="InterPro" id="IPR058751">
    <property type="entry name" value="RDRP_helical"/>
</dbReference>
<evidence type="ECO:0000256" key="4">
    <source>
        <dbReference type="ARBA" id="ARBA00022695"/>
    </source>
</evidence>
<evidence type="ECO:0000256" key="2">
    <source>
        <dbReference type="ARBA" id="ARBA00022484"/>
    </source>
</evidence>
<comment type="catalytic activity">
    <reaction evidence="7 8">
        <text>RNA(n) + a ribonucleoside 5'-triphosphate = RNA(n+1) + diphosphate</text>
        <dbReference type="Rhea" id="RHEA:21248"/>
        <dbReference type="Rhea" id="RHEA-COMP:14527"/>
        <dbReference type="Rhea" id="RHEA-COMP:17342"/>
        <dbReference type="ChEBI" id="CHEBI:33019"/>
        <dbReference type="ChEBI" id="CHEBI:61557"/>
        <dbReference type="ChEBI" id="CHEBI:140395"/>
        <dbReference type="EC" id="2.7.7.48"/>
    </reaction>
</comment>
<dbReference type="Pfam" id="PF05183">
    <property type="entry name" value="RdRP"/>
    <property type="match status" value="1"/>
</dbReference>
<dbReference type="InterPro" id="IPR058763">
    <property type="entry name" value="RRM_RDR1/2-like"/>
</dbReference>
<dbReference type="InterPro" id="IPR057596">
    <property type="entry name" value="RDRP_core"/>
</dbReference>
<feature type="domain" description="RDR1/2-like RRM" evidence="11">
    <location>
        <begin position="4"/>
        <end position="80"/>
    </location>
</feature>
<dbReference type="AlphaFoldDB" id="A0A5J5AHR9"/>
<evidence type="ECO:0000259" key="9">
    <source>
        <dbReference type="Pfam" id="PF05183"/>
    </source>
</evidence>
<organism evidence="14 15">
    <name type="scientific">Nyssa sinensis</name>
    <dbReference type="NCBI Taxonomy" id="561372"/>
    <lineage>
        <taxon>Eukaryota</taxon>
        <taxon>Viridiplantae</taxon>
        <taxon>Streptophyta</taxon>
        <taxon>Embryophyta</taxon>
        <taxon>Tracheophyta</taxon>
        <taxon>Spermatophyta</taxon>
        <taxon>Magnoliopsida</taxon>
        <taxon>eudicotyledons</taxon>
        <taxon>Gunneridae</taxon>
        <taxon>Pentapetalae</taxon>
        <taxon>asterids</taxon>
        <taxon>Cornales</taxon>
        <taxon>Nyssaceae</taxon>
        <taxon>Nyssa</taxon>
    </lineage>
</organism>
<keyword evidence="2 8" id="KW-0696">RNA-directed RNA polymerase</keyword>
<comment type="function">
    <text evidence="8">Probably involved in the RNA silencing pathway and required for the generation of small interfering RNAs (siRNAs).</text>
</comment>
<name>A0A5J5AHR9_9ASTE</name>
<dbReference type="GO" id="GO:0030422">
    <property type="term" value="P:siRNA processing"/>
    <property type="evidence" value="ECO:0007669"/>
    <property type="project" value="TreeGrafter"/>
</dbReference>
<dbReference type="Pfam" id="PF26252">
    <property type="entry name" value="RdRP_helical"/>
    <property type="match status" value="1"/>
</dbReference>
<dbReference type="GO" id="GO:0003723">
    <property type="term" value="F:RNA binding"/>
    <property type="evidence" value="ECO:0007669"/>
    <property type="project" value="UniProtKB-KW"/>
</dbReference>
<dbReference type="Proteomes" id="UP000325577">
    <property type="component" value="Linkage Group LG20"/>
</dbReference>
<dbReference type="Pfam" id="PF26250">
    <property type="entry name" value="RRM_RdRP1_2"/>
    <property type="match status" value="1"/>
</dbReference>
<keyword evidence="6 8" id="KW-0943">RNA-mediated gene silencing</keyword>
<evidence type="ECO:0000259" key="13">
    <source>
        <dbReference type="Pfam" id="PF26253"/>
    </source>
</evidence>
<keyword evidence="5 8" id="KW-0694">RNA-binding</keyword>
<dbReference type="EMBL" id="CM018044">
    <property type="protein sequence ID" value="KAA8529774.1"/>
    <property type="molecule type" value="Genomic_DNA"/>
</dbReference>
<accession>A0A5J5AHR9</accession>
<evidence type="ECO:0000256" key="7">
    <source>
        <dbReference type="ARBA" id="ARBA00048744"/>
    </source>
</evidence>
<evidence type="ECO:0000256" key="5">
    <source>
        <dbReference type="ARBA" id="ARBA00022884"/>
    </source>
</evidence>
<evidence type="ECO:0000313" key="15">
    <source>
        <dbReference type="Proteomes" id="UP000325577"/>
    </source>
</evidence>
<keyword evidence="15" id="KW-1185">Reference proteome</keyword>
<evidence type="ECO:0000313" key="14">
    <source>
        <dbReference type="EMBL" id="KAA8529774.1"/>
    </source>
</evidence>
<evidence type="ECO:0000259" key="12">
    <source>
        <dbReference type="Pfam" id="PF26252"/>
    </source>
</evidence>
<dbReference type="InterPro" id="IPR058752">
    <property type="entry name" value="RDRP_C_head"/>
</dbReference>
<dbReference type="GO" id="GO:0031380">
    <property type="term" value="C:nuclear RNA-directed RNA polymerase complex"/>
    <property type="evidence" value="ECO:0007669"/>
    <property type="project" value="TreeGrafter"/>
</dbReference>
<evidence type="ECO:0000256" key="6">
    <source>
        <dbReference type="ARBA" id="ARBA00023158"/>
    </source>
</evidence>
<evidence type="ECO:0000256" key="1">
    <source>
        <dbReference type="ARBA" id="ARBA00005762"/>
    </source>
</evidence>
<evidence type="ECO:0000259" key="11">
    <source>
        <dbReference type="Pfam" id="PF26250"/>
    </source>
</evidence>
<dbReference type="PANTHER" id="PTHR23079">
    <property type="entry name" value="RNA-DEPENDENT RNA POLYMERASE"/>
    <property type="match status" value="1"/>
</dbReference>
<feature type="domain" description="RDRP helical" evidence="12">
    <location>
        <begin position="259"/>
        <end position="339"/>
    </location>
</feature>
<evidence type="ECO:0000256" key="8">
    <source>
        <dbReference type="RuleBase" id="RU363098"/>
    </source>
</evidence>
<keyword evidence="3 8" id="KW-0808">Transferase</keyword>
<proteinExistence type="inferred from homology"/>